<evidence type="ECO:0000256" key="7">
    <source>
        <dbReference type="ARBA" id="ARBA00023136"/>
    </source>
</evidence>
<evidence type="ECO:0000256" key="5">
    <source>
        <dbReference type="ARBA" id="ARBA00022833"/>
    </source>
</evidence>
<dbReference type="PROSITE" id="PS50089">
    <property type="entry name" value="ZF_RING_2"/>
    <property type="match status" value="1"/>
</dbReference>
<keyword evidence="3" id="KW-0479">Metal-binding</keyword>
<dbReference type="Pfam" id="PF13639">
    <property type="entry name" value="zf-RING_2"/>
    <property type="match status" value="1"/>
</dbReference>
<evidence type="ECO:0000256" key="8">
    <source>
        <dbReference type="PROSITE-ProRule" id="PRU00175"/>
    </source>
</evidence>
<keyword evidence="11" id="KW-1185">Reference proteome</keyword>
<keyword evidence="4 8" id="KW-0863">Zinc-finger</keyword>
<accession>A0AAE0KPK3</accession>
<evidence type="ECO:0000313" key="11">
    <source>
        <dbReference type="Proteomes" id="UP001190700"/>
    </source>
</evidence>
<organism evidence="10 11">
    <name type="scientific">Cymbomonas tetramitiformis</name>
    <dbReference type="NCBI Taxonomy" id="36881"/>
    <lineage>
        <taxon>Eukaryota</taxon>
        <taxon>Viridiplantae</taxon>
        <taxon>Chlorophyta</taxon>
        <taxon>Pyramimonadophyceae</taxon>
        <taxon>Pyramimonadales</taxon>
        <taxon>Pyramimonadaceae</taxon>
        <taxon>Cymbomonas</taxon>
    </lineage>
</organism>
<comment type="subcellular location">
    <subcellularLocation>
        <location evidence="1">Membrane</location>
    </subcellularLocation>
</comment>
<evidence type="ECO:0000256" key="6">
    <source>
        <dbReference type="ARBA" id="ARBA00022989"/>
    </source>
</evidence>
<evidence type="ECO:0000256" key="1">
    <source>
        <dbReference type="ARBA" id="ARBA00004370"/>
    </source>
</evidence>
<protein>
    <recommendedName>
        <fullName evidence="9">RING-type domain-containing protein</fullName>
    </recommendedName>
</protein>
<evidence type="ECO:0000313" key="10">
    <source>
        <dbReference type="EMBL" id="KAK3255800.1"/>
    </source>
</evidence>
<feature type="domain" description="RING-type" evidence="9">
    <location>
        <begin position="129"/>
        <end position="170"/>
    </location>
</feature>
<name>A0AAE0KPK3_9CHLO</name>
<keyword evidence="2" id="KW-0812">Transmembrane</keyword>
<sequence length="193" mass="20822">MLAAAPQQLSIVQRVIALLTASLRELLREPFLVLQMSMRCLQGPAFVAALSASMSAVDGRAEQIATTARTLLEALHNHPWRVTSLETLTASTSDSKSSAECGADNEEITKMSTCSWPAAAANGSSEDSCPICLNKFRDGDLLRVLPCGHNHHQGCIDEWLRIRNCCSLCKTPAVKRAETYNQSPTSATPSSYG</sequence>
<evidence type="ECO:0000256" key="2">
    <source>
        <dbReference type="ARBA" id="ARBA00022692"/>
    </source>
</evidence>
<keyword evidence="7" id="KW-0472">Membrane</keyword>
<keyword evidence="6" id="KW-1133">Transmembrane helix</keyword>
<dbReference type="GO" id="GO:0016020">
    <property type="term" value="C:membrane"/>
    <property type="evidence" value="ECO:0007669"/>
    <property type="project" value="UniProtKB-SubCell"/>
</dbReference>
<dbReference type="SMART" id="SM00184">
    <property type="entry name" value="RING"/>
    <property type="match status" value="1"/>
</dbReference>
<evidence type="ECO:0000256" key="4">
    <source>
        <dbReference type="ARBA" id="ARBA00022771"/>
    </source>
</evidence>
<dbReference type="SUPFAM" id="SSF57850">
    <property type="entry name" value="RING/U-box"/>
    <property type="match status" value="1"/>
</dbReference>
<keyword evidence="5" id="KW-0862">Zinc</keyword>
<evidence type="ECO:0000259" key="9">
    <source>
        <dbReference type="PROSITE" id="PS50089"/>
    </source>
</evidence>
<dbReference type="InterPro" id="IPR001841">
    <property type="entry name" value="Znf_RING"/>
</dbReference>
<evidence type="ECO:0000256" key="3">
    <source>
        <dbReference type="ARBA" id="ARBA00022723"/>
    </source>
</evidence>
<dbReference type="InterPro" id="IPR013083">
    <property type="entry name" value="Znf_RING/FYVE/PHD"/>
</dbReference>
<dbReference type="EMBL" id="LGRX02022261">
    <property type="protein sequence ID" value="KAK3255800.1"/>
    <property type="molecule type" value="Genomic_DNA"/>
</dbReference>
<dbReference type="Proteomes" id="UP001190700">
    <property type="component" value="Unassembled WGS sequence"/>
</dbReference>
<dbReference type="PANTHER" id="PTHR46539:SF1">
    <property type="entry name" value="E3 UBIQUITIN-PROTEIN LIGASE ATL42"/>
    <property type="match status" value="1"/>
</dbReference>
<reference evidence="10 11" key="1">
    <citation type="journal article" date="2015" name="Genome Biol. Evol.">
        <title>Comparative Genomics of a Bacterivorous Green Alga Reveals Evolutionary Causalities and Consequences of Phago-Mixotrophic Mode of Nutrition.</title>
        <authorList>
            <person name="Burns J.A."/>
            <person name="Paasch A."/>
            <person name="Narechania A."/>
            <person name="Kim E."/>
        </authorList>
    </citation>
    <scope>NUCLEOTIDE SEQUENCE [LARGE SCALE GENOMIC DNA]</scope>
    <source>
        <strain evidence="10 11">PLY_AMNH</strain>
    </source>
</reference>
<proteinExistence type="predicted"/>
<dbReference type="Gene3D" id="3.30.40.10">
    <property type="entry name" value="Zinc/RING finger domain, C3HC4 (zinc finger)"/>
    <property type="match status" value="1"/>
</dbReference>
<dbReference type="PANTHER" id="PTHR46539">
    <property type="entry name" value="E3 UBIQUITIN-PROTEIN LIGASE ATL42"/>
    <property type="match status" value="1"/>
</dbReference>
<gene>
    <name evidence="10" type="ORF">CYMTET_35039</name>
</gene>
<comment type="caution">
    <text evidence="10">The sequence shown here is derived from an EMBL/GenBank/DDBJ whole genome shotgun (WGS) entry which is preliminary data.</text>
</comment>
<dbReference type="AlphaFoldDB" id="A0AAE0KPK3"/>
<dbReference type="GO" id="GO:0008270">
    <property type="term" value="F:zinc ion binding"/>
    <property type="evidence" value="ECO:0007669"/>
    <property type="project" value="UniProtKB-KW"/>
</dbReference>
<dbReference type="CDD" id="cd16473">
    <property type="entry name" value="RING-H2_RNF103"/>
    <property type="match status" value="1"/>
</dbReference>